<feature type="transmembrane region" description="Helical" evidence="6">
    <location>
        <begin position="255"/>
        <end position="280"/>
    </location>
</feature>
<protein>
    <recommendedName>
        <fullName evidence="9">Membrane protein involved in the export of O-antigen and teichoic acid</fullName>
    </recommendedName>
</protein>
<keyword evidence="8" id="KW-1185">Reference proteome</keyword>
<feature type="transmembrane region" description="Helical" evidence="6">
    <location>
        <begin position="88"/>
        <end position="111"/>
    </location>
</feature>
<dbReference type="PANTHER" id="PTHR30250:SF11">
    <property type="entry name" value="O-ANTIGEN TRANSPORTER-RELATED"/>
    <property type="match status" value="1"/>
</dbReference>
<accession>A0ABX9ZDI4</accession>
<name>A0ABX9ZDI4_9BACL</name>
<feature type="transmembrane region" description="Helical" evidence="6">
    <location>
        <begin position="12"/>
        <end position="30"/>
    </location>
</feature>
<evidence type="ECO:0000256" key="2">
    <source>
        <dbReference type="ARBA" id="ARBA00022475"/>
    </source>
</evidence>
<comment type="caution">
    <text evidence="7">The sequence shown here is derived from an EMBL/GenBank/DDBJ whole genome shotgun (WGS) entry which is preliminary data.</text>
</comment>
<organism evidence="7 8">
    <name type="scientific">Bhargavaea beijingensis</name>
    <dbReference type="NCBI Taxonomy" id="426756"/>
    <lineage>
        <taxon>Bacteria</taxon>
        <taxon>Bacillati</taxon>
        <taxon>Bacillota</taxon>
        <taxon>Bacilli</taxon>
        <taxon>Bacillales</taxon>
        <taxon>Caryophanaceae</taxon>
        <taxon>Bhargavaea</taxon>
    </lineage>
</organism>
<keyword evidence="2" id="KW-1003">Cell membrane</keyword>
<evidence type="ECO:0008006" key="9">
    <source>
        <dbReference type="Google" id="ProtNLM"/>
    </source>
</evidence>
<feature type="transmembrane region" description="Helical" evidence="6">
    <location>
        <begin position="372"/>
        <end position="390"/>
    </location>
</feature>
<dbReference type="InterPro" id="IPR050833">
    <property type="entry name" value="Poly_Biosynth_Transport"/>
</dbReference>
<feature type="transmembrane region" description="Helical" evidence="6">
    <location>
        <begin position="301"/>
        <end position="327"/>
    </location>
</feature>
<evidence type="ECO:0000256" key="4">
    <source>
        <dbReference type="ARBA" id="ARBA00022989"/>
    </source>
</evidence>
<feature type="transmembrane region" description="Helical" evidence="6">
    <location>
        <begin position="50"/>
        <end position="67"/>
    </location>
</feature>
<keyword evidence="5 6" id="KW-0472">Membrane</keyword>
<keyword evidence="4 6" id="KW-1133">Transmembrane helix</keyword>
<keyword evidence="3 6" id="KW-0812">Transmembrane</keyword>
<feature type="transmembrane region" description="Helical" evidence="6">
    <location>
        <begin position="179"/>
        <end position="201"/>
    </location>
</feature>
<dbReference type="Proteomes" id="UP000272481">
    <property type="component" value="Unassembled WGS sequence"/>
</dbReference>
<feature type="transmembrane region" description="Helical" evidence="6">
    <location>
        <begin position="230"/>
        <end position="249"/>
    </location>
</feature>
<feature type="transmembrane region" description="Helical" evidence="6">
    <location>
        <begin position="427"/>
        <end position="447"/>
    </location>
</feature>
<evidence type="ECO:0000256" key="3">
    <source>
        <dbReference type="ARBA" id="ARBA00022692"/>
    </source>
</evidence>
<comment type="subcellular location">
    <subcellularLocation>
        <location evidence="1">Cell membrane</location>
        <topology evidence="1">Multi-pass membrane protein</topology>
    </subcellularLocation>
</comment>
<proteinExistence type="predicted"/>
<feature type="transmembrane region" description="Helical" evidence="6">
    <location>
        <begin position="459"/>
        <end position="480"/>
    </location>
</feature>
<dbReference type="EMBL" id="RWGW01000008">
    <property type="protein sequence ID" value="RSK33698.1"/>
    <property type="molecule type" value="Genomic_DNA"/>
</dbReference>
<feature type="transmembrane region" description="Helical" evidence="6">
    <location>
        <begin position="117"/>
        <end position="139"/>
    </location>
</feature>
<feature type="transmembrane region" description="Helical" evidence="6">
    <location>
        <begin position="151"/>
        <end position="173"/>
    </location>
</feature>
<evidence type="ECO:0000313" key="8">
    <source>
        <dbReference type="Proteomes" id="UP000272481"/>
    </source>
</evidence>
<reference evidence="7 8" key="1">
    <citation type="submission" date="2018-12" db="EMBL/GenBank/DDBJ databases">
        <title>Comparitive functional genomics of dry heat resistant strains isolated from the viking spacecraft.</title>
        <authorList>
            <person name="Seuylemezian A."/>
            <person name="Vaishampayan P."/>
        </authorList>
    </citation>
    <scope>NUCLEOTIDE SEQUENCE [LARGE SCALE GENOMIC DNA]</scope>
    <source>
        <strain evidence="7 8">M6-11</strain>
    </source>
</reference>
<dbReference type="RefSeq" id="WP_125903788.1">
    <property type="nucleotide sequence ID" value="NZ_RWGW01000008.1"/>
</dbReference>
<feature type="transmembrane region" description="Helical" evidence="6">
    <location>
        <begin position="333"/>
        <end position="351"/>
    </location>
</feature>
<dbReference type="PANTHER" id="PTHR30250">
    <property type="entry name" value="PST FAMILY PREDICTED COLANIC ACID TRANSPORTER"/>
    <property type="match status" value="1"/>
</dbReference>
<feature type="transmembrane region" description="Helical" evidence="6">
    <location>
        <begin position="396"/>
        <end position="415"/>
    </location>
</feature>
<evidence type="ECO:0000256" key="6">
    <source>
        <dbReference type="SAM" id="Phobius"/>
    </source>
</evidence>
<evidence type="ECO:0000256" key="5">
    <source>
        <dbReference type="ARBA" id="ARBA00023136"/>
    </source>
</evidence>
<evidence type="ECO:0000256" key="1">
    <source>
        <dbReference type="ARBA" id="ARBA00004651"/>
    </source>
</evidence>
<evidence type="ECO:0000313" key="7">
    <source>
        <dbReference type="EMBL" id="RSK33698.1"/>
    </source>
</evidence>
<gene>
    <name evidence="7" type="ORF">EJA12_06010</name>
</gene>
<sequence>MKKVAKNIGASFLNQMVNIITNFILPPLIIGTYGSQVNGLVTTIKQLMSYIRLVGAGISIATNHSLYKPLADKDYHRTSGMLNAANSMFNKAGTLFTVLALITSFIYPTFIKGTLDYTLVVILIIVMSIEGASEFFVVGKYKSLLYADQKSYITSLVQTFGIVLSFIFTYILILQQANIVLVLLAASLLYVVRIVFLTTYVRRNYSYLNPKTPPIMSAVEKRNDAFIHQLTGLAILSSQAIVLSIFVGLEAASLYAVYNVVFSGLYSICSQVVSSVAPFLGRTKALDNNIKLRKQFNLVEFSYNLVMSYIYSVCTIMIIPFITIYVGNADINYIDYGVASLFLLFSFFNTIRLPAQYMISVAGHFKETKIKAVIEASISIVLQVVLVNFYGIYGVLIGTAIAIGWRCFDIILYTNKYIISQANKLSLIRMVKIPVVTLILIIINYAFINNEVTTFREWFLLALINSFYSIMTIVLVNIIIERKMFFKTFNFLLKKVF</sequence>